<sequence length="133" mass="15051">MKAMSSWITGSMLWLAVLLLLDGQHAESLPTVDFEDARFIDGTEFNARNANLTHTEGANREGNTSKRVSILYCDFFIEATNCRPYAPYPPVAPLTKLRSGALRNCFFSPVQCLLPFNNKSMRRLDEKRTAFNE</sequence>
<evidence type="ECO:0000313" key="3">
    <source>
        <dbReference type="WBParaSite" id="ALUE_0000943201-mRNA-1"/>
    </source>
</evidence>
<dbReference type="AlphaFoldDB" id="A0A0M3I043"/>
<name>A0A0M3I043_ASCLU</name>
<accession>A0A0M3I043</accession>
<dbReference type="Proteomes" id="UP000036681">
    <property type="component" value="Unplaced"/>
</dbReference>
<feature type="chain" id="PRO_5005656507" evidence="1">
    <location>
        <begin position="27"/>
        <end position="133"/>
    </location>
</feature>
<evidence type="ECO:0000256" key="1">
    <source>
        <dbReference type="SAM" id="SignalP"/>
    </source>
</evidence>
<protein>
    <submittedName>
        <fullName evidence="3">Secreted protein</fullName>
    </submittedName>
</protein>
<organism evidence="2 3">
    <name type="scientific">Ascaris lumbricoides</name>
    <name type="common">Giant roundworm</name>
    <dbReference type="NCBI Taxonomy" id="6252"/>
    <lineage>
        <taxon>Eukaryota</taxon>
        <taxon>Metazoa</taxon>
        <taxon>Ecdysozoa</taxon>
        <taxon>Nematoda</taxon>
        <taxon>Chromadorea</taxon>
        <taxon>Rhabditida</taxon>
        <taxon>Spirurina</taxon>
        <taxon>Ascaridomorpha</taxon>
        <taxon>Ascaridoidea</taxon>
        <taxon>Ascarididae</taxon>
        <taxon>Ascaris</taxon>
    </lineage>
</organism>
<reference evidence="3" key="1">
    <citation type="submission" date="2017-02" db="UniProtKB">
        <authorList>
            <consortium name="WormBaseParasite"/>
        </authorList>
    </citation>
    <scope>IDENTIFICATION</scope>
</reference>
<evidence type="ECO:0000313" key="2">
    <source>
        <dbReference type="Proteomes" id="UP000036681"/>
    </source>
</evidence>
<proteinExistence type="predicted"/>
<keyword evidence="2" id="KW-1185">Reference proteome</keyword>
<dbReference type="WBParaSite" id="ALUE_0000943201-mRNA-1">
    <property type="protein sequence ID" value="ALUE_0000943201-mRNA-1"/>
    <property type="gene ID" value="ALUE_0000943201"/>
</dbReference>
<keyword evidence="1" id="KW-0732">Signal</keyword>
<feature type="signal peptide" evidence="1">
    <location>
        <begin position="1"/>
        <end position="26"/>
    </location>
</feature>